<evidence type="ECO:0000313" key="10">
    <source>
        <dbReference type="Proteomes" id="UP001597318"/>
    </source>
</evidence>
<protein>
    <submittedName>
        <fullName evidence="9">Acetylornithine deacetylase</fullName>
        <ecNumber evidence="9">3.5.1.16</ecNumber>
    </submittedName>
</protein>
<dbReference type="Pfam" id="PF01546">
    <property type="entry name" value="Peptidase_M20"/>
    <property type="match status" value="1"/>
</dbReference>
<dbReference type="RefSeq" id="WP_247341171.1">
    <property type="nucleotide sequence ID" value="NZ_CP095550.1"/>
</dbReference>
<comment type="cofactor">
    <cofactor evidence="1">
        <name>Co(2+)</name>
        <dbReference type="ChEBI" id="CHEBI:48828"/>
    </cofactor>
</comment>
<dbReference type="SUPFAM" id="SSF53187">
    <property type="entry name" value="Zn-dependent exopeptidases"/>
    <property type="match status" value="1"/>
</dbReference>
<evidence type="ECO:0000256" key="2">
    <source>
        <dbReference type="ARBA" id="ARBA00001947"/>
    </source>
</evidence>
<dbReference type="PANTHER" id="PTHR43808">
    <property type="entry name" value="ACETYLORNITHINE DEACETYLASE"/>
    <property type="match status" value="1"/>
</dbReference>
<dbReference type="NCBIfam" id="NF006370">
    <property type="entry name" value="PRK08596.1"/>
    <property type="match status" value="1"/>
</dbReference>
<proteinExistence type="inferred from homology"/>
<comment type="similarity">
    <text evidence="3">Belongs to the peptidase M20A family.</text>
</comment>
<keyword evidence="7" id="KW-0170">Cobalt</keyword>
<keyword evidence="6" id="KW-0862">Zinc</keyword>
<evidence type="ECO:0000256" key="3">
    <source>
        <dbReference type="ARBA" id="ARBA00006247"/>
    </source>
</evidence>
<name>A0ABW5BT02_9BACI</name>
<gene>
    <name evidence="9" type="ORF">ACFSKK_06010</name>
</gene>
<dbReference type="InterPro" id="IPR002933">
    <property type="entry name" value="Peptidase_M20"/>
</dbReference>
<evidence type="ECO:0000256" key="1">
    <source>
        <dbReference type="ARBA" id="ARBA00001941"/>
    </source>
</evidence>
<dbReference type="Gene3D" id="3.30.70.360">
    <property type="match status" value="1"/>
</dbReference>
<dbReference type="InterPro" id="IPR050072">
    <property type="entry name" value="Peptidase_M20A"/>
</dbReference>
<evidence type="ECO:0000259" key="8">
    <source>
        <dbReference type="Pfam" id="PF07687"/>
    </source>
</evidence>
<dbReference type="NCBIfam" id="TIGR01910">
    <property type="entry name" value="DapE-ArgE"/>
    <property type="match status" value="1"/>
</dbReference>
<dbReference type="InterPro" id="IPR010182">
    <property type="entry name" value="ArgE/DapE"/>
</dbReference>
<dbReference type="EC" id="3.5.1.16" evidence="9"/>
<dbReference type="PANTHER" id="PTHR43808:SF24">
    <property type="entry name" value="N-FORMYL-4-AMINO-5-AMINOMETHYL-2-METHYLPYRIMIDINE DEFORMYLASE"/>
    <property type="match status" value="1"/>
</dbReference>
<evidence type="ECO:0000256" key="5">
    <source>
        <dbReference type="ARBA" id="ARBA00022801"/>
    </source>
</evidence>
<dbReference type="Pfam" id="PF07687">
    <property type="entry name" value="M20_dimer"/>
    <property type="match status" value="1"/>
</dbReference>
<dbReference type="SUPFAM" id="SSF55031">
    <property type="entry name" value="Bacterial exopeptidase dimerisation domain"/>
    <property type="match status" value="1"/>
</dbReference>
<organism evidence="9 10">
    <name type="scientific">Metabacillus endolithicus</name>
    <dbReference type="NCBI Taxonomy" id="1535204"/>
    <lineage>
        <taxon>Bacteria</taxon>
        <taxon>Bacillati</taxon>
        <taxon>Bacillota</taxon>
        <taxon>Bacilli</taxon>
        <taxon>Bacillales</taxon>
        <taxon>Bacillaceae</taxon>
        <taxon>Metabacillus</taxon>
    </lineage>
</organism>
<keyword evidence="10" id="KW-1185">Reference proteome</keyword>
<reference evidence="10" key="1">
    <citation type="journal article" date="2019" name="Int. J. Syst. Evol. Microbiol.">
        <title>The Global Catalogue of Microorganisms (GCM) 10K type strain sequencing project: providing services to taxonomists for standard genome sequencing and annotation.</title>
        <authorList>
            <consortium name="The Broad Institute Genomics Platform"/>
            <consortium name="The Broad Institute Genome Sequencing Center for Infectious Disease"/>
            <person name="Wu L."/>
            <person name="Ma J."/>
        </authorList>
    </citation>
    <scope>NUCLEOTIDE SEQUENCE [LARGE SCALE GENOMIC DNA]</scope>
    <source>
        <strain evidence="10">CGMCC 1.15474</strain>
    </source>
</reference>
<feature type="domain" description="Peptidase M20 dimerisation" evidence="8">
    <location>
        <begin position="210"/>
        <end position="307"/>
    </location>
</feature>
<evidence type="ECO:0000256" key="6">
    <source>
        <dbReference type="ARBA" id="ARBA00022833"/>
    </source>
</evidence>
<dbReference type="GO" id="GO:0008777">
    <property type="term" value="F:acetylornithine deacetylase activity"/>
    <property type="evidence" value="ECO:0007669"/>
    <property type="project" value="UniProtKB-EC"/>
</dbReference>
<dbReference type="InterPro" id="IPR011650">
    <property type="entry name" value="Peptidase_M20_dimer"/>
</dbReference>
<dbReference type="EMBL" id="JBHUIK010000001">
    <property type="protein sequence ID" value="MFD2213268.1"/>
    <property type="molecule type" value="Genomic_DNA"/>
</dbReference>
<keyword evidence="5 9" id="KW-0378">Hydrolase</keyword>
<sequence length="430" mass="47804">MSNQIERLINIVEERKEDLVSLLKRLIEYKTPAPPARNTKEAQQFIAEFLEEKGFSIDMWDVYPNDPNVVGVLKGKEPTLYNSLIINGHMDVAEVSEDEKWDVDPFVPIVKDDVIIGRGAADMKGGLAGALFAIQLLHEHGIRLPGDLILQSVIGEEVGEAGTLECCKKGYKADFAVVVDTSDLHIQGQGGVITGWITVKSDKTYHDATRRQMIHAGGKLFAASAIEKMTNIIHGLQDLERHWAVSKSYPGNPPGTNTINPAVIEGGRHAAFIADECRLWITVHYYPNETHEQIIKEIEEHILHVAHADPWLRENPPTFVWGGKSMIVDRGEIFPSLEVDPNHPGVKRLSQTHEHILSKEAIVDVSPTVTDGGWLGDAGIPTVIYGPGKLQHAHAVNEQLSIQELVEYTKVILAFIYEWCHSKKSELTVE</sequence>
<comment type="cofactor">
    <cofactor evidence="2">
        <name>Zn(2+)</name>
        <dbReference type="ChEBI" id="CHEBI:29105"/>
    </cofactor>
</comment>
<dbReference type="Proteomes" id="UP001597318">
    <property type="component" value="Unassembled WGS sequence"/>
</dbReference>
<evidence type="ECO:0000256" key="4">
    <source>
        <dbReference type="ARBA" id="ARBA00022723"/>
    </source>
</evidence>
<accession>A0ABW5BT02</accession>
<comment type="caution">
    <text evidence="9">The sequence shown here is derived from an EMBL/GenBank/DDBJ whole genome shotgun (WGS) entry which is preliminary data.</text>
</comment>
<evidence type="ECO:0000313" key="9">
    <source>
        <dbReference type="EMBL" id="MFD2213268.1"/>
    </source>
</evidence>
<keyword evidence="4" id="KW-0479">Metal-binding</keyword>
<dbReference type="Gene3D" id="3.40.630.10">
    <property type="entry name" value="Zn peptidases"/>
    <property type="match status" value="1"/>
</dbReference>
<evidence type="ECO:0000256" key="7">
    <source>
        <dbReference type="ARBA" id="ARBA00023285"/>
    </source>
</evidence>
<dbReference type="InterPro" id="IPR036264">
    <property type="entry name" value="Bact_exopeptidase_dim_dom"/>
</dbReference>